<name>A0A7X3D1X1_9FLAO</name>
<accession>A0A7X3D1X1</accession>
<evidence type="ECO:0008006" key="3">
    <source>
        <dbReference type="Google" id="ProtNLM"/>
    </source>
</evidence>
<sequence length="590" mass="69318">MTQNPRIYRIDKSHRLLKKLLTCELIIEKIINTSFSKLGIKGTFNSATLKRISKEEITYFLYVYDSDETVSDWKEFLPPELTKNEGFLQQKLSLVLFAETEFDIFCIIGGNAFQIILPFIDKSFGLNTYSRIIQPEFDEIASIKSRGITGSRAGLSEQFRDNYKIIDYIKFGKVTQEIHLKLSQETSDLHFSFLKSKDNDRIQIYVSKAFKIKKNVEFNELHQVIKELVIISELAPSDYLDSYKEITDRNLTENILHQELITHLFNDTENLGRRISNAHKSFQHDFCNPNNIEKFYEADEFRLKEKTENNGYTVFKTVYDRNEIYDAVLTRAVERFGVNDRFNFMNFVRSVYITCYQDGKHSIGSGFLFHISTEFPYDGKPIFLVDTKWYRLQDSFVEDLKTNTTHVLKTYKASKNILSEPWDKNLIRREGDYNLLYDSKPNYIVIDTIIADGLELCDILYYDNNNIYLIHVKYGFQSKIRELTNQITISARRLRETLGTKKKPLLEKIYNSLVAKKHNIDNLTLDEFKSLFEKRITFVLAFSSHLTSDLIVENNIEKYTSNIARYSLIQCSSEMRAYYYDLLNYQIPRK</sequence>
<protein>
    <recommendedName>
        <fullName evidence="3">Sporadically distributed protein, TIGR04141 family</fullName>
    </recommendedName>
</protein>
<comment type="caution">
    <text evidence="1">The sequence shown here is derived from an EMBL/GenBank/DDBJ whole genome shotgun (WGS) entry which is preliminary data.</text>
</comment>
<dbReference type="AlphaFoldDB" id="A0A7X3D1X1"/>
<reference evidence="1 2" key="1">
    <citation type="journal article" date="2019" name="Mar. Drugs">
        <title>Comparative Genomics and CAZyme Genome Repertoires of Marine Zobellia amurskyensis KMM 3526(T) and Zobellia laminariae KMM 3676(T).</title>
        <authorList>
            <person name="Chernysheva N."/>
            <person name="Bystritskaya E."/>
            <person name="Stenkova A."/>
            <person name="Golovkin I."/>
            <person name="Nedashkovskaya O."/>
            <person name="Isaeva M."/>
        </authorList>
    </citation>
    <scope>NUCLEOTIDE SEQUENCE [LARGE SCALE GENOMIC DNA]</scope>
    <source>
        <strain evidence="1 2">KMM 3526</strain>
    </source>
</reference>
<dbReference type="InterPro" id="IPR026487">
    <property type="entry name" value="CHP04141"/>
</dbReference>
<evidence type="ECO:0000313" key="2">
    <source>
        <dbReference type="Proteomes" id="UP000540519"/>
    </source>
</evidence>
<organism evidence="1 2">
    <name type="scientific">Zobellia amurskyensis</name>
    <dbReference type="NCBI Taxonomy" id="248905"/>
    <lineage>
        <taxon>Bacteria</taxon>
        <taxon>Pseudomonadati</taxon>
        <taxon>Bacteroidota</taxon>
        <taxon>Flavobacteriia</taxon>
        <taxon>Flavobacteriales</taxon>
        <taxon>Flavobacteriaceae</taxon>
        <taxon>Zobellia</taxon>
    </lineage>
</organism>
<dbReference type="EMBL" id="RCNR01000012">
    <property type="protein sequence ID" value="MUH35886.1"/>
    <property type="molecule type" value="Genomic_DNA"/>
</dbReference>
<proteinExistence type="predicted"/>
<dbReference type="OrthoDB" id="740138at2"/>
<evidence type="ECO:0000313" key="1">
    <source>
        <dbReference type="EMBL" id="MUH35886.1"/>
    </source>
</evidence>
<dbReference type="NCBIfam" id="TIGR04141">
    <property type="entry name" value="TIGR04141 family sporadically distributed protein"/>
    <property type="match status" value="1"/>
</dbReference>
<gene>
    <name evidence="1" type="ORF">D9O36_08545</name>
</gene>
<dbReference type="RefSeq" id="WP_155599582.1">
    <property type="nucleotide sequence ID" value="NZ_RCNR01000012.1"/>
</dbReference>
<dbReference type="Proteomes" id="UP000540519">
    <property type="component" value="Unassembled WGS sequence"/>
</dbReference>
<dbReference type="Pfam" id="PF19614">
    <property type="entry name" value="DUF6119"/>
    <property type="match status" value="1"/>
</dbReference>
<keyword evidence="2" id="KW-1185">Reference proteome</keyword>